<proteinExistence type="predicted"/>
<dbReference type="EMBL" id="CAJJDO010000136">
    <property type="protein sequence ID" value="CAD8204093.1"/>
    <property type="molecule type" value="Genomic_DNA"/>
</dbReference>
<organism evidence="2 3">
    <name type="scientific">Paramecium pentaurelia</name>
    <dbReference type="NCBI Taxonomy" id="43138"/>
    <lineage>
        <taxon>Eukaryota</taxon>
        <taxon>Sar</taxon>
        <taxon>Alveolata</taxon>
        <taxon>Ciliophora</taxon>
        <taxon>Intramacronucleata</taxon>
        <taxon>Oligohymenophorea</taxon>
        <taxon>Peniculida</taxon>
        <taxon>Parameciidae</taxon>
        <taxon>Paramecium</taxon>
    </lineage>
</organism>
<evidence type="ECO:0000313" key="2">
    <source>
        <dbReference type="EMBL" id="CAD8204093.1"/>
    </source>
</evidence>
<comment type="caution">
    <text evidence="2">The sequence shown here is derived from an EMBL/GenBank/DDBJ whole genome shotgun (WGS) entry which is preliminary data.</text>
</comment>
<protein>
    <recommendedName>
        <fullName evidence="4">Transmembrane protein</fullName>
    </recommendedName>
</protein>
<evidence type="ECO:0008006" key="4">
    <source>
        <dbReference type="Google" id="ProtNLM"/>
    </source>
</evidence>
<keyword evidence="3" id="KW-1185">Reference proteome</keyword>
<evidence type="ECO:0000256" key="1">
    <source>
        <dbReference type="SAM" id="SignalP"/>
    </source>
</evidence>
<gene>
    <name evidence="2" type="ORF">PPENT_87.1.T1360013</name>
</gene>
<dbReference type="AlphaFoldDB" id="A0A8S1XSZ0"/>
<sequence length="274" mass="31517">MMSILTIALCITFITSTTFNLYQICNCSQLIFQYDCLSAGLVCNWDYDNNECYDKPCSDIYYQTACLQQPQRCYWSRGCYNFTQCGDLVYTSSFYSECHGYNYYCPEFQPPDCIRVYSIQNCSSITNPNTCNYYQSMEGICIWTGIIGQGCTLAQSCAQFFNNGTRSCPQKYCYYSQDKFETCAPKQCSNYLEEIQCAQGIQTFGPYLKNIVGCYWNSEQNVCQEYAPSQMNHANCYPYSRGTYHWSNTDEKKGNCVPCSQQLLIISIILTILI</sequence>
<name>A0A8S1XSZ0_9CILI</name>
<evidence type="ECO:0000313" key="3">
    <source>
        <dbReference type="Proteomes" id="UP000689195"/>
    </source>
</evidence>
<reference evidence="2" key="1">
    <citation type="submission" date="2021-01" db="EMBL/GenBank/DDBJ databases">
        <authorList>
            <consortium name="Genoscope - CEA"/>
            <person name="William W."/>
        </authorList>
    </citation>
    <scope>NUCLEOTIDE SEQUENCE</scope>
</reference>
<accession>A0A8S1XSZ0</accession>
<feature type="chain" id="PRO_5035894524" description="Transmembrane protein" evidence="1">
    <location>
        <begin position="17"/>
        <end position="274"/>
    </location>
</feature>
<feature type="signal peptide" evidence="1">
    <location>
        <begin position="1"/>
        <end position="16"/>
    </location>
</feature>
<dbReference type="Proteomes" id="UP000689195">
    <property type="component" value="Unassembled WGS sequence"/>
</dbReference>
<keyword evidence="1" id="KW-0732">Signal</keyword>